<dbReference type="Proteomes" id="UP001057402">
    <property type="component" value="Chromosome 11"/>
</dbReference>
<sequence>MAEQSPNPTFQTTPGSGVSRNSASLDLPQMQIPASVFASLVKLDEGNYPVWKGQVLAAIVAAGFEDYIFGKTSPPQEFFDTEGLIFNPEFKIWQRTDKAVMSLLFSALQSEPLSLVVCCATSSEVWDTLKNRYESVAPSRVMNLKMQMQQLKKEGKSMTQYLNTLKNLSEQLRAVGEPVQQRDYLWYMLEGLPVEYDAVVTAIYSRSDQPTVEEVQNLLLNFDLRMERRQVLDCAIPQDILL</sequence>
<evidence type="ECO:0000313" key="2">
    <source>
        <dbReference type="Proteomes" id="UP001057402"/>
    </source>
</evidence>
<protein>
    <submittedName>
        <fullName evidence="1">Uncharacterized protein</fullName>
    </submittedName>
</protein>
<gene>
    <name evidence="1" type="ORF">MLD38_037383</name>
</gene>
<reference evidence="2" key="1">
    <citation type="journal article" date="2023" name="Front. Plant Sci.">
        <title>Chromosomal-level genome assembly of Melastoma candidum provides insights into trichome evolution.</title>
        <authorList>
            <person name="Zhong Y."/>
            <person name="Wu W."/>
            <person name="Sun C."/>
            <person name="Zou P."/>
            <person name="Liu Y."/>
            <person name="Dai S."/>
            <person name="Zhou R."/>
        </authorList>
    </citation>
    <scope>NUCLEOTIDE SEQUENCE [LARGE SCALE GENOMIC DNA]</scope>
</reference>
<comment type="caution">
    <text evidence="1">The sequence shown here is derived from an EMBL/GenBank/DDBJ whole genome shotgun (WGS) entry which is preliminary data.</text>
</comment>
<name>A0ACB9LN53_9MYRT</name>
<evidence type="ECO:0000313" key="1">
    <source>
        <dbReference type="EMBL" id="KAI4312577.1"/>
    </source>
</evidence>
<organism evidence="1 2">
    <name type="scientific">Melastoma candidum</name>
    <dbReference type="NCBI Taxonomy" id="119954"/>
    <lineage>
        <taxon>Eukaryota</taxon>
        <taxon>Viridiplantae</taxon>
        <taxon>Streptophyta</taxon>
        <taxon>Embryophyta</taxon>
        <taxon>Tracheophyta</taxon>
        <taxon>Spermatophyta</taxon>
        <taxon>Magnoliopsida</taxon>
        <taxon>eudicotyledons</taxon>
        <taxon>Gunneridae</taxon>
        <taxon>Pentapetalae</taxon>
        <taxon>rosids</taxon>
        <taxon>malvids</taxon>
        <taxon>Myrtales</taxon>
        <taxon>Melastomataceae</taxon>
        <taxon>Melastomatoideae</taxon>
        <taxon>Melastomateae</taxon>
        <taxon>Melastoma</taxon>
    </lineage>
</organism>
<proteinExistence type="predicted"/>
<keyword evidence="2" id="KW-1185">Reference proteome</keyword>
<accession>A0ACB9LN53</accession>
<dbReference type="EMBL" id="CM042890">
    <property type="protein sequence ID" value="KAI4312577.1"/>
    <property type="molecule type" value="Genomic_DNA"/>
</dbReference>